<gene>
    <name evidence="5" type="ORF">IP91_04163</name>
</gene>
<dbReference type="Proteomes" id="UP000318431">
    <property type="component" value="Unassembled WGS sequence"/>
</dbReference>
<evidence type="ECO:0000256" key="1">
    <source>
        <dbReference type="ARBA" id="ARBA00005568"/>
    </source>
</evidence>
<evidence type="ECO:0000313" key="5">
    <source>
        <dbReference type="EMBL" id="TWI62641.1"/>
    </source>
</evidence>
<dbReference type="GO" id="GO:0005737">
    <property type="term" value="C:cytoplasm"/>
    <property type="evidence" value="ECO:0007669"/>
    <property type="project" value="UniProtKB-ARBA"/>
</dbReference>
<comment type="caution">
    <text evidence="5">The sequence shown here is derived from an EMBL/GenBank/DDBJ whole genome shotgun (WGS) entry which is preliminary data.</text>
</comment>
<accession>A0A562R0R1</accession>
<evidence type="ECO:0000256" key="3">
    <source>
        <dbReference type="ARBA" id="ARBA00023239"/>
    </source>
</evidence>
<sequence length="265" mass="27748">MSNVPGSLRTSIRPNGFKRALQRGELQVGLWSGLSSSVTVEVLANAGFDWLLLDTEHSPNELPMVHSQLQAIAQGPTHPIVRPAWNDTVLIKRFLDVGVQTLLIPFVQNADEARAAVAATRYPPHGVRGFSAASRANDYGRMAGYAAGCAAEICLLLQVETPLALANIEEIAAVEGVDGIFIGPGDLAASMGHVGNLKHPEVVEAITGAIGRIVATGRAAGVLMGDETLAHQFIEAGATYTAVGSDINLLARGAEALAARFKSPA</sequence>
<dbReference type="Pfam" id="PF03328">
    <property type="entry name" value="HpcH_HpaI"/>
    <property type="match status" value="1"/>
</dbReference>
<dbReference type="PANTHER" id="PTHR30502">
    <property type="entry name" value="2-KETO-3-DEOXY-L-RHAMNONATE ALDOLASE"/>
    <property type="match status" value="1"/>
</dbReference>
<feature type="domain" description="HpcH/HpaI aldolase/citrate lyase" evidence="4">
    <location>
        <begin position="27"/>
        <end position="251"/>
    </location>
</feature>
<dbReference type="FunFam" id="3.20.20.60:FF:000004">
    <property type="entry name" value="5-keto-4-deoxy-D-glucarate aldolase"/>
    <property type="match status" value="1"/>
</dbReference>
<dbReference type="OrthoDB" id="86160at2"/>
<evidence type="ECO:0000313" key="6">
    <source>
        <dbReference type="Proteomes" id="UP000318431"/>
    </source>
</evidence>
<keyword evidence="6" id="KW-1185">Reference proteome</keyword>
<keyword evidence="2" id="KW-0479">Metal-binding</keyword>
<dbReference type="InterPro" id="IPR005000">
    <property type="entry name" value="Aldolase/citrate-lyase_domain"/>
</dbReference>
<organism evidence="5 6">
    <name type="scientific">Pseudoduganella lurida</name>
    <dbReference type="NCBI Taxonomy" id="1036180"/>
    <lineage>
        <taxon>Bacteria</taxon>
        <taxon>Pseudomonadati</taxon>
        <taxon>Pseudomonadota</taxon>
        <taxon>Betaproteobacteria</taxon>
        <taxon>Burkholderiales</taxon>
        <taxon>Oxalobacteraceae</taxon>
        <taxon>Telluria group</taxon>
        <taxon>Pseudoduganella</taxon>
    </lineage>
</organism>
<dbReference type="GO" id="GO:0046872">
    <property type="term" value="F:metal ion binding"/>
    <property type="evidence" value="ECO:0007669"/>
    <property type="project" value="UniProtKB-KW"/>
</dbReference>
<dbReference type="EMBL" id="VLLB01000008">
    <property type="protein sequence ID" value="TWI62641.1"/>
    <property type="molecule type" value="Genomic_DNA"/>
</dbReference>
<dbReference type="RefSeq" id="WP_145651528.1">
    <property type="nucleotide sequence ID" value="NZ_VLLB01000008.1"/>
</dbReference>
<proteinExistence type="inferred from homology"/>
<dbReference type="InterPro" id="IPR050251">
    <property type="entry name" value="HpcH-HpaI_aldolase"/>
</dbReference>
<dbReference type="AlphaFoldDB" id="A0A562R0R1"/>
<protein>
    <submittedName>
        <fullName evidence="5">4-hydroxy-2-oxoheptanedioate aldolase</fullName>
    </submittedName>
</protein>
<dbReference type="Gene3D" id="3.20.20.60">
    <property type="entry name" value="Phosphoenolpyruvate-binding domains"/>
    <property type="match status" value="1"/>
</dbReference>
<evidence type="ECO:0000256" key="2">
    <source>
        <dbReference type="ARBA" id="ARBA00022723"/>
    </source>
</evidence>
<evidence type="ECO:0000259" key="4">
    <source>
        <dbReference type="Pfam" id="PF03328"/>
    </source>
</evidence>
<dbReference type="SUPFAM" id="SSF51621">
    <property type="entry name" value="Phosphoenolpyruvate/pyruvate domain"/>
    <property type="match status" value="1"/>
</dbReference>
<name>A0A562R0R1_9BURK</name>
<comment type="similarity">
    <text evidence="1">Belongs to the HpcH/HpaI aldolase family.</text>
</comment>
<dbReference type="GO" id="GO:0016832">
    <property type="term" value="F:aldehyde-lyase activity"/>
    <property type="evidence" value="ECO:0007669"/>
    <property type="project" value="TreeGrafter"/>
</dbReference>
<dbReference type="PANTHER" id="PTHR30502:SF0">
    <property type="entry name" value="PHOSPHOENOLPYRUVATE CARBOXYLASE FAMILY PROTEIN"/>
    <property type="match status" value="1"/>
</dbReference>
<dbReference type="InterPro" id="IPR015813">
    <property type="entry name" value="Pyrv/PenolPyrv_kinase-like_dom"/>
</dbReference>
<reference evidence="5 6" key="1">
    <citation type="journal article" date="2015" name="Stand. Genomic Sci.">
        <title>Genomic Encyclopedia of Bacterial and Archaeal Type Strains, Phase III: the genomes of soil and plant-associated and newly described type strains.</title>
        <authorList>
            <person name="Whitman W.B."/>
            <person name="Woyke T."/>
            <person name="Klenk H.P."/>
            <person name="Zhou Y."/>
            <person name="Lilburn T.G."/>
            <person name="Beck B.J."/>
            <person name="De Vos P."/>
            <person name="Vandamme P."/>
            <person name="Eisen J.A."/>
            <person name="Garrity G."/>
            <person name="Hugenholtz P."/>
            <person name="Kyrpides N.C."/>
        </authorList>
    </citation>
    <scope>NUCLEOTIDE SEQUENCE [LARGE SCALE GENOMIC DNA]</scope>
    <source>
        <strain evidence="5 6">CGMCC 1.10822</strain>
    </source>
</reference>
<dbReference type="InterPro" id="IPR040442">
    <property type="entry name" value="Pyrv_kinase-like_dom_sf"/>
</dbReference>
<keyword evidence="3" id="KW-0456">Lyase</keyword>